<dbReference type="SUPFAM" id="SSF50249">
    <property type="entry name" value="Nucleic acid-binding proteins"/>
    <property type="match status" value="1"/>
</dbReference>
<dbReference type="Pfam" id="PF00313">
    <property type="entry name" value="CSD"/>
    <property type="match status" value="1"/>
</dbReference>
<dbReference type="InterPro" id="IPR012340">
    <property type="entry name" value="NA-bd_OB-fold"/>
</dbReference>
<dbReference type="GO" id="GO:0003676">
    <property type="term" value="F:nucleic acid binding"/>
    <property type="evidence" value="ECO:0007669"/>
    <property type="project" value="InterPro"/>
</dbReference>
<dbReference type="InterPro" id="IPR002059">
    <property type="entry name" value="CSP_DNA-bd"/>
</dbReference>
<dbReference type="PROSITE" id="PS51857">
    <property type="entry name" value="CSD_2"/>
    <property type="match status" value="1"/>
</dbReference>
<evidence type="ECO:0000313" key="3">
    <source>
        <dbReference type="EMBL" id="CAD9816581.1"/>
    </source>
</evidence>
<dbReference type="InterPro" id="IPR011129">
    <property type="entry name" value="CSD"/>
</dbReference>
<feature type="domain" description="CSD" evidence="2">
    <location>
        <begin position="3"/>
        <end position="72"/>
    </location>
</feature>
<gene>
    <name evidence="3" type="ORF">ASEP1449_LOCUS8413</name>
</gene>
<dbReference type="CDD" id="cd04458">
    <property type="entry name" value="CSP_CDS"/>
    <property type="match status" value="1"/>
</dbReference>
<proteinExistence type="predicted"/>
<name>A0A7S2UF46_9STRA</name>
<sequence length="267" mass="29027">MSKIQGTVKWFSNKKGYGFITPVEGSSTEEDIFVHQSTILSEGYRTLGEGWTVEFSIGTDEDGKIKAEDVTAPGGGPCTGPRRPRRREEKGENGGEQKEGGAAKSSRGRDRNRGEPREVQPVWHDVLSAEVKASLTDKNIRTTTGTIDVSVDQSRVKLGTRGYCSLAHAAGILAEGSFTCDADGSAVFEWKHVIQFDLASNEWLSQDTQPLEIPSSMNLADDSVIAVGPEETAESLWGDAPTDPRTALEQGGFQMRRVVLTPRNARN</sequence>
<organism evidence="3">
    <name type="scientific">Attheya septentrionalis</name>
    <dbReference type="NCBI Taxonomy" id="420275"/>
    <lineage>
        <taxon>Eukaryota</taxon>
        <taxon>Sar</taxon>
        <taxon>Stramenopiles</taxon>
        <taxon>Ochrophyta</taxon>
        <taxon>Bacillariophyta</taxon>
        <taxon>Coscinodiscophyceae</taxon>
        <taxon>Chaetocerotophycidae</taxon>
        <taxon>Chaetocerotales</taxon>
        <taxon>Attheyaceae</taxon>
        <taxon>Attheya</taxon>
    </lineage>
</organism>
<dbReference type="PANTHER" id="PTHR46565:SF25">
    <property type="entry name" value="COLD SHOCK DOMAIN PROTEIN 2"/>
    <property type="match status" value="1"/>
</dbReference>
<dbReference type="AlphaFoldDB" id="A0A7S2UF46"/>
<evidence type="ECO:0000256" key="1">
    <source>
        <dbReference type="SAM" id="MobiDB-lite"/>
    </source>
</evidence>
<accession>A0A7S2UF46</accession>
<evidence type="ECO:0000259" key="2">
    <source>
        <dbReference type="PROSITE" id="PS51857"/>
    </source>
</evidence>
<dbReference type="PRINTS" id="PR00050">
    <property type="entry name" value="COLDSHOCK"/>
</dbReference>
<dbReference type="EMBL" id="HBHQ01012626">
    <property type="protein sequence ID" value="CAD9816581.1"/>
    <property type="molecule type" value="Transcribed_RNA"/>
</dbReference>
<protein>
    <recommendedName>
        <fullName evidence="2">CSD domain-containing protein</fullName>
    </recommendedName>
</protein>
<dbReference type="PANTHER" id="PTHR46565">
    <property type="entry name" value="COLD SHOCK DOMAIN PROTEIN 2"/>
    <property type="match status" value="1"/>
</dbReference>
<dbReference type="SMART" id="SM00357">
    <property type="entry name" value="CSP"/>
    <property type="match status" value="1"/>
</dbReference>
<reference evidence="3" key="1">
    <citation type="submission" date="2021-01" db="EMBL/GenBank/DDBJ databases">
        <authorList>
            <person name="Corre E."/>
            <person name="Pelletier E."/>
            <person name="Niang G."/>
            <person name="Scheremetjew M."/>
            <person name="Finn R."/>
            <person name="Kale V."/>
            <person name="Holt S."/>
            <person name="Cochrane G."/>
            <person name="Meng A."/>
            <person name="Brown T."/>
            <person name="Cohen L."/>
        </authorList>
    </citation>
    <scope>NUCLEOTIDE SEQUENCE</scope>
    <source>
        <strain evidence="3">CCMP2084</strain>
    </source>
</reference>
<feature type="region of interest" description="Disordered" evidence="1">
    <location>
        <begin position="64"/>
        <end position="121"/>
    </location>
</feature>
<feature type="compositionally biased region" description="Basic and acidic residues" evidence="1">
    <location>
        <begin position="86"/>
        <end position="118"/>
    </location>
</feature>
<dbReference type="Gene3D" id="2.40.50.140">
    <property type="entry name" value="Nucleic acid-binding proteins"/>
    <property type="match status" value="1"/>
</dbReference>